<accession>A0ABW9E8N2</accession>
<dbReference type="Proteomes" id="UP001629392">
    <property type="component" value="Unassembled WGS sequence"/>
</dbReference>
<keyword evidence="3" id="KW-1185">Reference proteome</keyword>
<comment type="caution">
    <text evidence="2">The sequence shown here is derived from an EMBL/GenBank/DDBJ whole genome shotgun (WGS) entry which is preliminary data.</text>
</comment>
<proteinExistence type="predicted"/>
<organism evidence="2 3">
    <name type="scientific">Paraburkholderia strydomiana</name>
    <dbReference type="NCBI Taxonomy" id="1245417"/>
    <lineage>
        <taxon>Bacteria</taxon>
        <taxon>Pseudomonadati</taxon>
        <taxon>Pseudomonadota</taxon>
        <taxon>Betaproteobacteria</taxon>
        <taxon>Burkholderiales</taxon>
        <taxon>Burkholderiaceae</taxon>
        <taxon>Paraburkholderia</taxon>
    </lineage>
</organism>
<dbReference type="EMBL" id="JAQQCL010000002">
    <property type="protein sequence ID" value="MFM0715358.1"/>
    <property type="molecule type" value="Genomic_DNA"/>
</dbReference>
<evidence type="ECO:0000313" key="3">
    <source>
        <dbReference type="Proteomes" id="UP001629392"/>
    </source>
</evidence>
<evidence type="ECO:0000259" key="1">
    <source>
        <dbReference type="Pfam" id="PF21841"/>
    </source>
</evidence>
<protein>
    <recommendedName>
        <fullName evidence="1">DUF6900 domain-containing protein</fullName>
    </recommendedName>
</protein>
<dbReference type="InterPro" id="IPR054195">
    <property type="entry name" value="DUF6900"/>
</dbReference>
<dbReference type="Pfam" id="PF21841">
    <property type="entry name" value="DUF6900"/>
    <property type="match status" value="1"/>
</dbReference>
<reference evidence="2 3" key="1">
    <citation type="journal article" date="2024" name="Chem. Sci.">
        <title>Discovery of megapolipeptins by genome mining of a Burkholderiales bacteria collection.</title>
        <authorList>
            <person name="Paulo B.S."/>
            <person name="Recchia M.J.J."/>
            <person name="Lee S."/>
            <person name="Fergusson C.H."/>
            <person name="Romanowski S.B."/>
            <person name="Hernandez A."/>
            <person name="Krull N."/>
            <person name="Liu D.Y."/>
            <person name="Cavanagh H."/>
            <person name="Bos A."/>
            <person name="Gray C.A."/>
            <person name="Murphy B.T."/>
            <person name="Linington R.G."/>
            <person name="Eustaquio A.S."/>
        </authorList>
    </citation>
    <scope>NUCLEOTIDE SEQUENCE [LARGE SCALE GENOMIC DNA]</scope>
    <source>
        <strain evidence="2 3">RL17-350-BIC-E</strain>
    </source>
</reference>
<feature type="domain" description="DUF6900" evidence="1">
    <location>
        <begin position="8"/>
        <end position="56"/>
    </location>
</feature>
<name>A0ABW9E8N2_9BURK</name>
<evidence type="ECO:0000313" key="2">
    <source>
        <dbReference type="EMBL" id="MFM0715358.1"/>
    </source>
</evidence>
<dbReference type="RefSeq" id="WP_408150767.1">
    <property type="nucleotide sequence ID" value="NZ_JAQQCJ010000002.1"/>
</dbReference>
<sequence length="62" mass="6781">MTCRPAARQQLAEIAKRILCVETLETRHSDWLDFYDTALRSIRAALEAAYLAGVASARSGAA</sequence>
<gene>
    <name evidence="2" type="ORF">PQQ73_03320</name>
</gene>